<gene>
    <name evidence="1" type="ORF">MRB53_014093</name>
</gene>
<dbReference type="Proteomes" id="UP001234297">
    <property type="component" value="Chromosome 4"/>
</dbReference>
<evidence type="ECO:0000313" key="2">
    <source>
        <dbReference type="Proteomes" id="UP001234297"/>
    </source>
</evidence>
<sequence>MSFERLGMQQLNCPRSLLKSLELRRSTCACCWQLWVSRLRPMEPAIQRGVMAGGDVGKVIWTIAHLESPHTLNDKVWFPLVPPYKCPSSEKTAGTEDLPVEVGLSAQEDSDAIDLKEAILDEGKVNQRSSSQRLKGGIVQFDITEVPPAVEVKENVIPDTTPKAAQDADLKSIGKPTRKFVFRTAAFIDPSPPCPG</sequence>
<keyword evidence="2" id="KW-1185">Reference proteome</keyword>
<accession>A0ACC2K9Z5</accession>
<organism evidence="1 2">
    <name type="scientific">Persea americana</name>
    <name type="common">Avocado</name>
    <dbReference type="NCBI Taxonomy" id="3435"/>
    <lineage>
        <taxon>Eukaryota</taxon>
        <taxon>Viridiplantae</taxon>
        <taxon>Streptophyta</taxon>
        <taxon>Embryophyta</taxon>
        <taxon>Tracheophyta</taxon>
        <taxon>Spermatophyta</taxon>
        <taxon>Magnoliopsida</taxon>
        <taxon>Magnoliidae</taxon>
        <taxon>Laurales</taxon>
        <taxon>Lauraceae</taxon>
        <taxon>Persea</taxon>
    </lineage>
</organism>
<evidence type="ECO:0000313" key="1">
    <source>
        <dbReference type="EMBL" id="KAJ8617907.1"/>
    </source>
</evidence>
<comment type="caution">
    <text evidence="1">The sequence shown here is derived from an EMBL/GenBank/DDBJ whole genome shotgun (WGS) entry which is preliminary data.</text>
</comment>
<reference evidence="1 2" key="1">
    <citation type="journal article" date="2022" name="Hortic Res">
        <title>A haplotype resolved chromosomal level avocado genome allows analysis of novel avocado genes.</title>
        <authorList>
            <person name="Nath O."/>
            <person name="Fletcher S.J."/>
            <person name="Hayward A."/>
            <person name="Shaw L.M."/>
            <person name="Masouleh A.K."/>
            <person name="Furtado A."/>
            <person name="Henry R.J."/>
            <person name="Mitter N."/>
        </authorList>
    </citation>
    <scope>NUCLEOTIDE SEQUENCE [LARGE SCALE GENOMIC DNA]</scope>
    <source>
        <strain evidence="2">cv. Hass</strain>
    </source>
</reference>
<proteinExistence type="predicted"/>
<name>A0ACC2K9Z5_PERAE</name>
<protein>
    <submittedName>
        <fullName evidence="1">Uncharacterized protein</fullName>
    </submittedName>
</protein>
<dbReference type="EMBL" id="CM056812">
    <property type="protein sequence ID" value="KAJ8617907.1"/>
    <property type="molecule type" value="Genomic_DNA"/>
</dbReference>